<evidence type="ECO:0000313" key="5">
    <source>
        <dbReference type="Proteomes" id="UP000195607"/>
    </source>
</evidence>
<name>A0A1N5WTZ0_9ARCH</name>
<evidence type="ECO:0000313" key="2">
    <source>
        <dbReference type="EMBL" id="SIM88748.1"/>
    </source>
</evidence>
<gene>
    <name evidence="3" type="ORF">CPM_1924</name>
    <name evidence="2" type="ORF">CSP5_1992</name>
</gene>
<dbReference type="Pfam" id="PF14145">
    <property type="entry name" value="YrhK"/>
    <property type="match status" value="1"/>
</dbReference>
<dbReference type="EMBL" id="LT671858">
    <property type="protein sequence ID" value="SIM88748.1"/>
    <property type="molecule type" value="Genomic_DNA"/>
</dbReference>
<dbReference type="EMBL" id="LT719092">
    <property type="protein sequence ID" value="SJK85698.1"/>
    <property type="molecule type" value="Genomic_DNA"/>
</dbReference>
<dbReference type="InterPro" id="IPR025424">
    <property type="entry name" value="YrhK_domain"/>
</dbReference>
<evidence type="ECO:0000313" key="4">
    <source>
        <dbReference type="Proteomes" id="UP000187822"/>
    </source>
</evidence>
<dbReference type="Proteomes" id="UP000195607">
    <property type="component" value="Chromosome I"/>
</dbReference>
<dbReference type="AlphaFoldDB" id="A0A1N5WTZ0"/>
<sequence>MNDRNSMFLYMAQLLHEGDYNSGISWRQFIMAYEFVSDENSADVISDLKKHNKLEDFSENDSFIYFPSSDVEIKDEDLKVLLSKIANLHPAIDISMAFRLEPSLVDLILSSNLYSGDSNWDDLNRALIPIILSPRFLNDRRTQIFIDELLRNSKENFNFKKYETKRWFIELAFMIKRGLYGNGGYSYVSGISDARRTALINGSYDLLVSGGLYELILRFRSIVTESEFGYRMKKFQKLEKISTRISHIYSYLSIGNDILIGIEFLLGSFEFLPRTIFPSANEVIGVYLFIAGSAELLIRPMIEITRRIHLRIINGSDL</sequence>
<proteinExistence type="predicted"/>
<accession>A0A1N5WTZ0</accession>
<keyword evidence="4" id="KW-1185">Reference proteome</keyword>
<dbReference type="STRING" id="1673428.CPM_1924"/>
<evidence type="ECO:0000313" key="3">
    <source>
        <dbReference type="EMBL" id="SJK85698.1"/>
    </source>
</evidence>
<feature type="domain" description="YrhK" evidence="1">
    <location>
        <begin position="247"/>
        <end position="308"/>
    </location>
</feature>
<evidence type="ECO:0000259" key="1">
    <source>
        <dbReference type="Pfam" id="PF14145"/>
    </source>
</evidence>
<reference evidence="3" key="3">
    <citation type="submission" date="2016-06" db="EMBL/GenBank/DDBJ databases">
        <authorList>
            <person name="Olsen C.W."/>
            <person name="Carey S."/>
            <person name="Hinshaw L."/>
            <person name="Karasin A.I."/>
        </authorList>
    </citation>
    <scope>NUCLEOTIDE SEQUENCE [LARGE SCALE GENOMIC DNA]</scope>
    <source>
        <strain evidence="3">PM4</strain>
    </source>
</reference>
<reference evidence="4" key="2">
    <citation type="submission" date="2016-06" db="EMBL/GenBank/DDBJ databases">
        <authorList>
            <person name="Toshchakov V.S."/>
        </authorList>
    </citation>
    <scope>NUCLEOTIDE SEQUENCE [LARGE SCALE GENOMIC DNA]</scope>
    <source>
        <strain>PM4 (JCM 30641</strain>
        <strain evidence="4">\VKM B-2940)</strain>
    </source>
</reference>
<reference evidence="2 5" key="1">
    <citation type="submission" date="2016-04" db="EMBL/GenBank/DDBJ databases">
        <authorList>
            <person name="Evans L.H."/>
            <person name="Alamgir A."/>
            <person name="Owens N."/>
            <person name="Weber N.D."/>
            <person name="Virtaneva K."/>
            <person name="Barbian K."/>
            <person name="Babar A."/>
            <person name="Rosenke K."/>
        </authorList>
    </citation>
    <scope>NUCLEOTIDE SEQUENCE [LARGE SCALE GENOMIC DNA]</scope>
    <source>
        <strain evidence="2">S5</strain>
        <strain evidence="5">S5(T) (JCM 30642 \VKM B-2941)</strain>
    </source>
</reference>
<organism evidence="2 5">
    <name type="scientific">Cuniculiplasma divulgatum</name>
    <dbReference type="NCBI Taxonomy" id="1673428"/>
    <lineage>
        <taxon>Archaea</taxon>
        <taxon>Methanobacteriati</taxon>
        <taxon>Thermoplasmatota</taxon>
        <taxon>Thermoplasmata</taxon>
        <taxon>Thermoplasmatales</taxon>
        <taxon>Cuniculiplasmataceae</taxon>
        <taxon>Cuniculiplasma</taxon>
    </lineage>
</organism>
<dbReference type="Proteomes" id="UP000187822">
    <property type="component" value="Chromosome I"/>
</dbReference>
<dbReference type="KEGG" id="cdiv:CPM_1924"/>
<protein>
    <submittedName>
        <fullName evidence="2">YrhK-like protein</fullName>
    </submittedName>
</protein>